<dbReference type="EMBL" id="JBFMKM010000004">
    <property type="protein sequence ID" value="KAL1306496.1"/>
    <property type="molecule type" value="Genomic_DNA"/>
</dbReference>
<evidence type="ECO:0000256" key="7">
    <source>
        <dbReference type="ARBA" id="ARBA00037631"/>
    </source>
</evidence>
<evidence type="ECO:0000259" key="11">
    <source>
        <dbReference type="SMART" id="SM00656"/>
    </source>
</evidence>
<evidence type="ECO:0000256" key="3">
    <source>
        <dbReference type="ARBA" id="ARBA00023157"/>
    </source>
</evidence>
<feature type="chain" id="PRO_5046699263" description="pectin lyase" evidence="10">
    <location>
        <begin position="23"/>
        <end position="392"/>
    </location>
</feature>
<protein>
    <recommendedName>
        <fullName evidence="8">pectin lyase</fullName>
        <ecNumber evidence="8">4.2.2.10</ecNumber>
    </recommendedName>
</protein>
<evidence type="ECO:0000256" key="2">
    <source>
        <dbReference type="ARBA" id="ARBA00022729"/>
    </source>
</evidence>
<feature type="signal peptide" evidence="10">
    <location>
        <begin position="1"/>
        <end position="22"/>
    </location>
</feature>
<dbReference type="RefSeq" id="XP_069202768.1">
    <property type="nucleotide sequence ID" value="XM_069344938.1"/>
</dbReference>
<evidence type="ECO:0000256" key="8">
    <source>
        <dbReference type="ARBA" id="ARBA00039082"/>
    </source>
</evidence>
<dbReference type="InterPro" id="IPR012334">
    <property type="entry name" value="Pectin_lyas_fold"/>
</dbReference>
<dbReference type="SUPFAM" id="SSF51126">
    <property type="entry name" value="Pectin lyase-like"/>
    <property type="match status" value="1"/>
</dbReference>
<proteinExistence type="inferred from homology"/>
<comment type="function">
    <text evidence="7">Pectinolytic enzymes consist of four classes of enzymes: pectin lyase, polygalacturonase, pectin methylesterase and rhamnogalacturonase. Among pectinolytic enzymes, pectin lyase is the most important in depolymerization of pectin, since it cleaves internal glycosidic bonds of highly methylated pectins.</text>
</comment>
<accession>A0ABR3PK27</accession>
<dbReference type="Proteomes" id="UP001562354">
    <property type="component" value="Unassembled WGS sequence"/>
</dbReference>
<evidence type="ECO:0000313" key="12">
    <source>
        <dbReference type="EMBL" id="KAL1306496.1"/>
    </source>
</evidence>
<keyword evidence="2 10" id="KW-0732">Signal</keyword>
<comment type="subcellular location">
    <subcellularLocation>
        <location evidence="9">Secreted</location>
    </subcellularLocation>
</comment>
<dbReference type="InterPro" id="IPR011050">
    <property type="entry name" value="Pectin_lyase_fold/virulence"/>
</dbReference>
<keyword evidence="9" id="KW-0624">Polysaccharide degradation</keyword>
<dbReference type="Gene3D" id="2.160.20.10">
    <property type="entry name" value="Single-stranded right-handed beta-helix, Pectin lyase-like"/>
    <property type="match status" value="1"/>
</dbReference>
<evidence type="ECO:0000256" key="5">
    <source>
        <dbReference type="ARBA" id="ARBA00023239"/>
    </source>
</evidence>
<dbReference type="InterPro" id="IPR002022">
    <property type="entry name" value="Pec_lyase"/>
</dbReference>
<gene>
    <name evidence="12" type="ORF">AAFC00_005191</name>
</gene>
<keyword evidence="5 9" id="KW-0456">Lyase</keyword>
<dbReference type="EC" id="4.2.2.10" evidence="8"/>
<evidence type="ECO:0000256" key="10">
    <source>
        <dbReference type="SAM" id="SignalP"/>
    </source>
</evidence>
<keyword evidence="4" id="KW-0325">Glycoprotein</keyword>
<organism evidence="12 13">
    <name type="scientific">Neodothiora populina</name>
    <dbReference type="NCBI Taxonomy" id="2781224"/>
    <lineage>
        <taxon>Eukaryota</taxon>
        <taxon>Fungi</taxon>
        <taxon>Dikarya</taxon>
        <taxon>Ascomycota</taxon>
        <taxon>Pezizomycotina</taxon>
        <taxon>Dothideomycetes</taxon>
        <taxon>Dothideomycetidae</taxon>
        <taxon>Dothideales</taxon>
        <taxon>Dothioraceae</taxon>
        <taxon>Neodothiora</taxon>
    </lineage>
</organism>
<keyword evidence="9" id="KW-0964">Secreted</keyword>
<reference evidence="12 13" key="1">
    <citation type="submission" date="2024-07" db="EMBL/GenBank/DDBJ databases">
        <title>Draft sequence of the Neodothiora populina.</title>
        <authorList>
            <person name="Drown D.D."/>
            <person name="Schuette U.S."/>
            <person name="Buechlein A.B."/>
            <person name="Rusch D.R."/>
            <person name="Winton L.W."/>
            <person name="Adams G.A."/>
        </authorList>
    </citation>
    <scope>NUCLEOTIDE SEQUENCE [LARGE SCALE GENOMIC DNA]</scope>
    <source>
        <strain evidence="12 13">CPC 39397</strain>
    </source>
</reference>
<evidence type="ECO:0000256" key="1">
    <source>
        <dbReference type="ARBA" id="ARBA00010980"/>
    </source>
</evidence>
<comment type="catalytic activity">
    <reaction evidence="6">
        <text>Eliminative cleavage of (1-&gt;4)-alpha-D-galacturonan methyl ester to give oligosaccharides with 4-deoxy-6-O-methyl-alpha-D-galact-4-enuronosyl groups at their non-reducing ends.</text>
        <dbReference type="EC" id="4.2.2.10"/>
    </reaction>
</comment>
<feature type="domain" description="Pectate lyase" evidence="11">
    <location>
        <begin position="106"/>
        <end position="319"/>
    </location>
</feature>
<keyword evidence="3" id="KW-1015">Disulfide bond</keyword>
<dbReference type="GeneID" id="95978890"/>
<dbReference type="InterPro" id="IPR045032">
    <property type="entry name" value="PEL"/>
</dbReference>
<evidence type="ECO:0000256" key="6">
    <source>
        <dbReference type="ARBA" id="ARBA00036818"/>
    </source>
</evidence>
<sequence length="392" mass="40913">MRVPSLSLLSVLLAATVSQVSAAPAAAASSAVAVKGKAYGFATGTTGGGNAAAVYPSDIAELKKYLSDDVARVIVLNKEYNFISSEGKVTEQGCRPKSNTCVGNGGQDAINGANWCSGSDQTPVQVTYDKAGVQPLWIKSNKSVIGVGNKGVIRGKGLRVSNGASNVIIQNVHVTELNPQYIWGGDAFAIDDADKVWIDHCQTSLIGRQHVVIGNGPGTHVTISNHYFDGRTSWSASCNGHHYWTMILGGSKATVTIANNWFRSVSGRSPKISSTTDGTTVVHAVNNWFYDNPSGHAFDISTNTFVLAEGNVFQNVDQPLLEMQGQLFANGGTACQSALGRSCQTNQVIDSGAFSGASTGALSHFKGVNAVTPSSTSVVANNVSKNAGIGKI</sequence>
<dbReference type="Pfam" id="PF00544">
    <property type="entry name" value="Pectate_lyase_4"/>
    <property type="match status" value="1"/>
</dbReference>
<keyword evidence="9" id="KW-0119">Carbohydrate metabolism</keyword>
<comment type="caution">
    <text evidence="12">The sequence shown here is derived from an EMBL/GenBank/DDBJ whole genome shotgun (WGS) entry which is preliminary data.</text>
</comment>
<dbReference type="PANTHER" id="PTHR31683:SF67">
    <property type="entry name" value="PECTIN LYASE F-RELATED"/>
    <property type="match status" value="1"/>
</dbReference>
<dbReference type="SMART" id="SM00656">
    <property type="entry name" value="Amb_all"/>
    <property type="match status" value="1"/>
</dbReference>
<evidence type="ECO:0000313" key="13">
    <source>
        <dbReference type="Proteomes" id="UP001562354"/>
    </source>
</evidence>
<name>A0ABR3PK27_9PEZI</name>
<dbReference type="PANTHER" id="PTHR31683">
    <property type="entry name" value="PECTATE LYASE 18-RELATED"/>
    <property type="match status" value="1"/>
</dbReference>
<comment type="similarity">
    <text evidence="1 9">Belongs to the polysaccharide lyase 1 family.</text>
</comment>
<keyword evidence="13" id="KW-1185">Reference proteome</keyword>
<evidence type="ECO:0000256" key="9">
    <source>
        <dbReference type="RuleBase" id="RU361173"/>
    </source>
</evidence>
<evidence type="ECO:0000256" key="4">
    <source>
        <dbReference type="ARBA" id="ARBA00023180"/>
    </source>
</evidence>